<accession>A0A6P0BWR7</accession>
<dbReference type="InterPro" id="IPR013813">
    <property type="entry name" value="Endoribo_LPSP/chorism_mut-like"/>
</dbReference>
<name>A0A6P0BWR7_RHILE</name>
<gene>
    <name evidence="2" type="ORF">GUK36_03515</name>
</gene>
<dbReference type="Gene3D" id="3.30.1330.40">
    <property type="entry name" value="RutC-like"/>
    <property type="match status" value="1"/>
</dbReference>
<dbReference type="AlphaFoldDB" id="A0A6P0BWR7"/>
<dbReference type="CDD" id="cd02199">
    <property type="entry name" value="YjgF_YER057c_UK114_like_1"/>
    <property type="match status" value="1"/>
</dbReference>
<dbReference type="PANTHER" id="PTHR43760">
    <property type="entry name" value="ENDORIBONUCLEASE-RELATED"/>
    <property type="match status" value="1"/>
</dbReference>
<dbReference type="Proteomes" id="UP000471409">
    <property type="component" value="Unassembled WGS sequence"/>
</dbReference>
<dbReference type="InterPro" id="IPR035959">
    <property type="entry name" value="RutC-like_sf"/>
</dbReference>
<feature type="domain" description="Endoribonuclease L-PSP/chorismate mutase-like" evidence="1">
    <location>
        <begin position="25"/>
        <end position="142"/>
    </location>
</feature>
<protein>
    <submittedName>
        <fullName evidence="2">RidA family protein</fullName>
    </submittedName>
</protein>
<evidence type="ECO:0000313" key="3">
    <source>
        <dbReference type="Proteomes" id="UP000471409"/>
    </source>
</evidence>
<dbReference type="Pfam" id="PF14588">
    <property type="entry name" value="YjgF_endoribonc"/>
    <property type="match status" value="1"/>
</dbReference>
<proteinExistence type="predicted"/>
<dbReference type="SUPFAM" id="SSF55298">
    <property type="entry name" value="YjgF-like"/>
    <property type="match status" value="1"/>
</dbReference>
<organism evidence="2 3">
    <name type="scientific">Rhizobium leguminosarum</name>
    <dbReference type="NCBI Taxonomy" id="384"/>
    <lineage>
        <taxon>Bacteria</taxon>
        <taxon>Pseudomonadati</taxon>
        <taxon>Pseudomonadota</taxon>
        <taxon>Alphaproteobacteria</taxon>
        <taxon>Hyphomicrobiales</taxon>
        <taxon>Rhizobiaceae</taxon>
        <taxon>Rhizobium/Agrobacterium group</taxon>
        <taxon>Rhizobium</taxon>
    </lineage>
</organism>
<dbReference type="GeneID" id="303210354"/>
<comment type="caution">
    <text evidence="2">The sequence shown here is derived from an EMBL/GenBank/DDBJ whole genome shotgun (WGS) entry which is preliminary data.</text>
</comment>
<dbReference type="PANTHER" id="PTHR43760:SF1">
    <property type="entry name" value="ENDORIBONUCLEASE L-PSP_CHORISMATE MUTASE-LIKE DOMAIN-CONTAINING PROTEIN"/>
    <property type="match status" value="1"/>
</dbReference>
<evidence type="ECO:0000313" key="2">
    <source>
        <dbReference type="EMBL" id="NEK48492.1"/>
    </source>
</evidence>
<dbReference type="RefSeq" id="WP_011654130.1">
    <property type="nucleotide sequence ID" value="NZ_JAAXBM010000023.1"/>
</dbReference>
<sequence>MSHATITQRLADMSIVLGGYREPASRYKPAIRVGNLLYFSGQLSAMEYDGVVAGITGQLGSEIGVDAGYEAARQCAIGLLNRAQTMLGDLSRIRQIARLTGYINSGPGFTDQHLVLNGCSDVLIAALGEAGTHTRLAIGVVGLSFNTSVEVDCIVEVD</sequence>
<evidence type="ECO:0000259" key="1">
    <source>
        <dbReference type="Pfam" id="PF14588"/>
    </source>
</evidence>
<reference evidence="2 3" key="1">
    <citation type="submission" date="2020-01" db="EMBL/GenBank/DDBJ databases">
        <title>Rhizobium genotypes associated with high levels of biological nitrogen fixation by grain legumes in a temperate-maritime cropping system.</title>
        <authorList>
            <person name="Maluk M."/>
            <person name="Francesc Ferrando Molina F."/>
            <person name="Lopez Del Egido L."/>
            <person name="Lafos M."/>
            <person name="Langarica-Fuentes A."/>
            <person name="Gebre Yohannes G."/>
            <person name="Young M.W."/>
            <person name="Martin P."/>
            <person name="Gantlett R."/>
            <person name="Kenicer G."/>
            <person name="Hawes C."/>
            <person name="Begg G.S."/>
            <person name="Quilliam R.S."/>
            <person name="Squire G.R."/>
            <person name="Poole P.S."/>
            <person name="Young P.W."/>
            <person name="Iannetta P.M."/>
            <person name="James E.K."/>
        </authorList>
    </citation>
    <scope>NUCLEOTIDE SEQUENCE [LARGE SCALE GENOMIC DNA]</scope>
    <source>
        <strain evidence="2 3">JHI944</strain>
    </source>
</reference>
<dbReference type="EMBL" id="WXXP01000001">
    <property type="protein sequence ID" value="NEK48492.1"/>
    <property type="molecule type" value="Genomic_DNA"/>
</dbReference>